<evidence type="ECO:0000313" key="1">
    <source>
        <dbReference type="EMBL" id="CAG2007666.1"/>
    </source>
</evidence>
<sequence length="203" mass="22722">MRVHVQQQSPSASQVAEGIYLQQYDNKSAREWEEVFEQFPGHLHWLVKDVTRPLMFGLIPNYPIHCSKAQQYTWVRVLKTALAFGPTKYVRCYHSYGAIGDGRPTSSSSSPEGETPLSPPTLTYRELMANSVPDLVEGKPSVLLSFPGLEELFSAPPNIPGDGGELYSYCMDGRYLASSDFIKQVAYLRQCLIQVLLAEGILF</sequence>
<dbReference type="AlphaFoldDB" id="A0A2H3G5R8"/>
<accession>A0A2H3G5R8</accession>
<gene>
    <name evidence="2" type="ORF">FUG_LOCUS356284</name>
    <name evidence="1" type="ORF">MDCFG202_LOCUS545852</name>
</gene>
<dbReference type="EMBL" id="CAAKMV010000141">
    <property type="protein sequence ID" value="VIO59975.1"/>
    <property type="molecule type" value="Genomic_DNA"/>
</dbReference>
<evidence type="ECO:0000313" key="3">
    <source>
        <dbReference type="Proteomes" id="UP000746612"/>
    </source>
</evidence>
<reference evidence="2" key="1">
    <citation type="submission" date="2019-04" db="EMBL/GenBank/DDBJ databases">
        <authorList>
            <person name="Melise S."/>
            <person name="Noan J."/>
            <person name="Okalmin O."/>
        </authorList>
    </citation>
    <scope>NUCLEOTIDE SEQUENCE</scope>
    <source>
        <strain evidence="2">FN9</strain>
    </source>
</reference>
<proteinExistence type="predicted"/>
<reference evidence="1" key="2">
    <citation type="submission" date="2021-03" db="EMBL/GenBank/DDBJ databases">
        <authorList>
            <person name="Alouane T."/>
            <person name="Langin T."/>
            <person name="Bonhomme L."/>
        </authorList>
    </citation>
    <scope>NUCLEOTIDE SEQUENCE</scope>
    <source>
        <strain evidence="1">MDC_Fg202</strain>
    </source>
</reference>
<dbReference type="Proteomes" id="UP000746612">
    <property type="component" value="Unassembled WGS sequence"/>
</dbReference>
<organism evidence="1 3">
    <name type="scientific">Gibberella zeae</name>
    <name type="common">Wheat head blight fungus</name>
    <name type="synonym">Fusarium graminearum</name>
    <dbReference type="NCBI Taxonomy" id="5518"/>
    <lineage>
        <taxon>Eukaryota</taxon>
        <taxon>Fungi</taxon>
        <taxon>Dikarya</taxon>
        <taxon>Ascomycota</taxon>
        <taxon>Pezizomycotina</taxon>
        <taxon>Sordariomycetes</taxon>
        <taxon>Hypocreomycetidae</taxon>
        <taxon>Hypocreales</taxon>
        <taxon>Nectriaceae</taxon>
        <taxon>Fusarium</taxon>
    </lineage>
</organism>
<evidence type="ECO:0000313" key="2">
    <source>
        <dbReference type="EMBL" id="VIO59975.1"/>
    </source>
</evidence>
<protein>
    <submittedName>
        <fullName evidence="1">Uncharacterized protein</fullName>
    </submittedName>
</protein>
<dbReference type="OMA" id="FIKQVAY"/>
<dbReference type="OrthoDB" id="5066731at2759"/>
<name>A0A2H3G5R8_GIBZA</name>
<dbReference type="EMBL" id="CAJPIJ010000189">
    <property type="protein sequence ID" value="CAG2007666.1"/>
    <property type="molecule type" value="Genomic_DNA"/>
</dbReference>